<sequence>MVENLKDTVNCVASGKEQHITTTEVYEILQTKNKQSRWEHAFQFPSALRNLPNHSDFRKTNLDEKAELNAWIKLDCAETAIKLKKYITTFENSMKMIRAAALRKKRLRKQNASHFTNILIDEGTSVEQQFTASSKNIQKQVFVAANNDQCYSQSWLSSISPNSSMETSITTQD</sequence>
<dbReference type="EMBL" id="CMVM020000017">
    <property type="status" value="NOT_ANNOTATED_CDS"/>
    <property type="molecule type" value="Genomic_DNA"/>
</dbReference>
<evidence type="ECO:0000313" key="2">
    <source>
        <dbReference type="Proteomes" id="UP000024404"/>
    </source>
</evidence>
<dbReference type="EnsemblMetazoa" id="OVOC32.1">
    <property type="protein sequence ID" value="OVOC32.1"/>
    <property type="gene ID" value="WBGene00236841"/>
</dbReference>
<dbReference type="AlphaFoldDB" id="A0A8R1TS36"/>
<evidence type="ECO:0000313" key="1">
    <source>
        <dbReference type="EnsemblMetazoa" id="OVOC32.1"/>
    </source>
</evidence>
<name>A0A8R1TS36_ONCVO</name>
<proteinExistence type="predicted"/>
<keyword evidence="2" id="KW-1185">Reference proteome</keyword>
<dbReference type="Proteomes" id="UP000024404">
    <property type="component" value="Unassembled WGS sequence"/>
</dbReference>
<protein>
    <submittedName>
        <fullName evidence="1">Uncharacterized protein</fullName>
    </submittedName>
</protein>
<dbReference type="OMA" id="FNARINM"/>
<reference evidence="2" key="1">
    <citation type="submission" date="2013-10" db="EMBL/GenBank/DDBJ databases">
        <title>Genome sequencing of Onchocerca volvulus.</title>
        <authorList>
            <person name="Cotton J."/>
            <person name="Tsai J."/>
            <person name="Stanley E."/>
            <person name="Tracey A."/>
            <person name="Holroyd N."/>
            <person name="Lustigman S."/>
            <person name="Berriman M."/>
        </authorList>
    </citation>
    <scope>NUCLEOTIDE SEQUENCE</scope>
</reference>
<reference evidence="1" key="2">
    <citation type="submission" date="2022-06" db="UniProtKB">
        <authorList>
            <consortium name="EnsemblMetazoa"/>
        </authorList>
    </citation>
    <scope>IDENTIFICATION</scope>
</reference>
<organism evidence="1 2">
    <name type="scientific">Onchocerca volvulus</name>
    <dbReference type="NCBI Taxonomy" id="6282"/>
    <lineage>
        <taxon>Eukaryota</taxon>
        <taxon>Metazoa</taxon>
        <taxon>Ecdysozoa</taxon>
        <taxon>Nematoda</taxon>
        <taxon>Chromadorea</taxon>
        <taxon>Rhabditida</taxon>
        <taxon>Spirurina</taxon>
        <taxon>Spiruromorpha</taxon>
        <taxon>Filarioidea</taxon>
        <taxon>Onchocercidae</taxon>
        <taxon>Onchocerca</taxon>
    </lineage>
</organism>
<accession>A0A8R1TS36</accession>